<evidence type="ECO:0000256" key="1">
    <source>
        <dbReference type="ARBA" id="ARBA00012513"/>
    </source>
</evidence>
<dbReference type="Gene3D" id="3.30.200.20">
    <property type="entry name" value="Phosphorylase Kinase, domain 1"/>
    <property type="match status" value="1"/>
</dbReference>
<dbReference type="InterPro" id="IPR000719">
    <property type="entry name" value="Prot_kinase_dom"/>
</dbReference>
<dbReference type="SMART" id="SM00220">
    <property type="entry name" value="S_TKc"/>
    <property type="match status" value="1"/>
</dbReference>
<dbReference type="Gene3D" id="3.20.20.80">
    <property type="entry name" value="Glycosidases"/>
    <property type="match status" value="1"/>
</dbReference>
<evidence type="ECO:0000313" key="11">
    <source>
        <dbReference type="Proteomes" id="UP000235145"/>
    </source>
</evidence>
<comment type="catalytic activity">
    <reaction evidence="7">
        <text>L-threonyl-[protein] + ATP = O-phospho-L-threonyl-[protein] + ADP + H(+)</text>
        <dbReference type="Rhea" id="RHEA:46608"/>
        <dbReference type="Rhea" id="RHEA-COMP:11060"/>
        <dbReference type="Rhea" id="RHEA-COMP:11605"/>
        <dbReference type="ChEBI" id="CHEBI:15378"/>
        <dbReference type="ChEBI" id="CHEBI:30013"/>
        <dbReference type="ChEBI" id="CHEBI:30616"/>
        <dbReference type="ChEBI" id="CHEBI:61977"/>
        <dbReference type="ChEBI" id="CHEBI:456216"/>
        <dbReference type="EC" id="2.7.11.1"/>
    </reaction>
</comment>
<keyword evidence="3" id="KW-0808">Transferase</keyword>
<keyword evidence="6" id="KW-0067">ATP-binding</keyword>
<keyword evidence="11" id="KW-1185">Reference proteome</keyword>
<evidence type="ECO:0000256" key="6">
    <source>
        <dbReference type="ARBA" id="ARBA00022840"/>
    </source>
</evidence>
<dbReference type="InterPro" id="IPR011009">
    <property type="entry name" value="Kinase-like_dom_sf"/>
</dbReference>
<reference evidence="10 11" key="1">
    <citation type="journal article" date="2017" name="Nat. Commun.">
        <title>Genome assembly with in vitro proximity ligation data and whole-genome triplication in lettuce.</title>
        <authorList>
            <person name="Reyes-Chin-Wo S."/>
            <person name="Wang Z."/>
            <person name="Yang X."/>
            <person name="Kozik A."/>
            <person name="Arikit S."/>
            <person name="Song C."/>
            <person name="Xia L."/>
            <person name="Froenicke L."/>
            <person name="Lavelle D.O."/>
            <person name="Truco M.J."/>
            <person name="Xia R."/>
            <person name="Zhu S."/>
            <person name="Xu C."/>
            <person name="Xu H."/>
            <person name="Xu X."/>
            <person name="Cox K."/>
            <person name="Korf I."/>
            <person name="Meyers B.C."/>
            <person name="Michelmore R.W."/>
        </authorList>
    </citation>
    <scope>NUCLEOTIDE SEQUENCE [LARGE SCALE GENOMIC DNA]</scope>
    <source>
        <strain evidence="11">cv. Salinas</strain>
        <tissue evidence="10">Seedlings</tissue>
    </source>
</reference>
<dbReference type="PROSITE" id="PS00108">
    <property type="entry name" value="PROTEIN_KINASE_ST"/>
    <property type="match status" value="1"/>
</dbReference>
<proteinExistence type="predicted"/>
<evidence type="ECO:0000256" key="4">
    <source>
        <dbReference type="ARBA" id="ARBA00022741"/>
    </source>
</evidence>
<sequence length="497" mass="56951">MPLTWERWDMAGRIHGGSEDLWEVAKLRDRESSFPLVNLSSALDELLQMDASSSPGSKFVKSTIMDKLHVWKADLTKTLEITETEIDYLVHELKSLVSLEEVNGAEDSDVGYYSLQFQTVYGFITYKVFDQLEGIEVAWNHMRIDAVMQSPQDLEKLYSEVHLFRSLKHNNIIKFFDSSKHKMVDLKVIKKWVRQILNGLHYLHNQNPPVIHRDLKCDNIFLNGNNGKIKIGDLGLAIVMQQPTAKSFIGTPEFMAPGLYDEEYNELVDIYSFRMCLMEMVAFEYPYSECKNPAQIYKKVTSGIKPGSLSKVGDSELKAFIEKCLVPATERSSARKLLEDPFLKEATPRSLNFMMIYQSVCLNTKNGVAEFKRIHQQNEFRLKGIKNDDNSGLLKENANGSKYWAYGGDFGDTPNDLNFCLNGLIWPNRTPHPALNDYKKNNFFQTTEYLEFNWVIEGDGCKLDSGTLNLPTLEFNWVIEGDFGSCNETQDIIFWHG</sequence>
<dbReference type="GO" id="GO:0035556">
    <property type="term" value="P:intracellular signal transduction"/>
    <property type="evidence" value="ECO:0000318"/>
    <property type="project" value="GO_Central"/>
</dbReference>
<comment type="caution">
    <text evidence="10">The sequence shown here is derived from an EMBL/GenBank/DDBJ whole genome shotgun (WGS) entry which is preliminary data.</text>
</comment>
<dbReference type="Proteomes" id="UP000235145">
    <property type="component" value="Unassembled WGS sequence"/>
</dbReference>
<comment type="catalytic activity">
    <reaction evidence="8">
        <text>L-seryl-[protein] + ATP = O-phospho-L-seryl-[protein] + ADP + H(+)</text>
        <dbReference type="Rhea" id="RHEA:17989"/>
        <dbReference type="Rhea" id="RHEA-COMP:9863"/>
        <dbReference type="Rhea" id="RHEA-COMP:11604"/>
        <dbReference type="ChEBI" id="CHEBI:15378"/>
        <dbReference type="ChEBI" id="CHEBI:29999"/>
        <dbReference type="ChEBI" id="CHEBI:30616"/>
        <dbReference type="ChEBI" id="CHEBI:83421"/>
        <dbReference type="ChEBI" id="CHEBI:456216"/>
        <dbReference type="EC" id="2.7.11.1"/>
    </reaction>
</comment>
<dbReference type="FunFam" id="1.10.510.10:FF:000046">
    <property type="entry name" value="probable serine/threonine-protein kinase WNK9"/>
    <property type="match status" value="1"/>
</dbReference>
<dbReference type="EMBL" id="NBSK02000008">
    <property type="protein sequence ID" value="KAJ0192470.1"/>
    <property type="molecule type" value="Genomic_DNA"/>
</dbReference>
<dbReference type="GO" id="GO:0005975">
    <property type="term" value="P:carbohydrate metabolic process"/>
    <property type="evidence" value="ECO:0007669"/>
    <property type="project" value="InterPro"/>
</dbReference>
<organism evidence="10 11">
    <name type="scientific">Lactuca sativa</name>
    <name type="common">Garden lettuce</name>
    <dbReference type="NCBI Taxonomy" id="4236"/>
    <lineage>
        <taxon>Eukaryota</taxon>
        <taxon>Viridiplantae</taxon>
        <taxon>Streptophyta</taxon>
        <taxon>Embryophyta</taxon>
        <taxon>Tracheophyta</taxon>
        <taxon>Spermatophyta</taxon>
        <taxon>Magnoliopsida</taxon>
        <taxon>eudicotyledons</taxon>
        <taxon>Gunneridae</taxon>
        <taxon>Pentapetalae</taxon>
        <taxon>asterids</taxon>
        <taxon>campanulids</taxon>
        <taxon>Asterales</taxon>
        <taxon>Asteraceae</taxon>
        <taxon>Cichorioideae</taxon>
        <taxon>Cichorieae</taxon>
        <taxon>Lactucinae</taxon>
        <taxon>Lactuca</taxon>
    </lineage>
</organism>
<gene>
    <name evidence="10" type="ORF">LSAT_V11C800426830</name>
</gene>
<evidence type="ECO:0000256" key="2">
    <source>
        <dbReference type="ARBA" id="ARBA00022527"/>
    </source>
</evidence>
<evidence type="ECO:0000256" key="5">
    <source>
        <dbReference type="ARBA" id="ARBA00022777"/>
    </source>
</evidence>
<dbReference type="EC" id="2.7.11.1" evidence="1"/>
<dbReference type="InterPro" id="IPR017853">
    <property type="entry name" value="GH"/>
</dbReference>
<dbReference type="PANTHER" id="PTHR13902">
    <property type="entry name" value="SERINE/THREONINE-PROTEIN KINASE WNK WITH NO LYSINE -RELATED"/>
    <property type="match status" value="1"/>
</dbReference>
<feature type="domain" description="Protein kinase" evidence="9">
    <location>
        <begin position="44"/>
        <end position="343"/>
    </location>
</feature>
<dbReference type="Gene3D" id="1.10.510.10">
    <property type="entry name" value="Transferase(Phosphotransferase) domain 1"/>
    <property type="match status" value="1"/>
</dbReference>
<dbReference type="PROSITE" id="PS50011">
    <property type="entry name" value="PROTEIN_KINASE_DOM"/>
    <property type="match status" value="1"/>
</dbReference>
<accession>A0A9R1URN3</accession>
<keyword evidence="4" id="KW-0547">Nucleotide-binding</keyword>
<dbReference type="InterPro" id="IPR006103">
    <property type="entry name" value="Glyco_hydro_2_cat"/>
</dbReference>
<dbReference type="GO" id="GO:0004553">
    <property type="term" value="F:hydrolase activity, hydrolyzing O-glycosyl compounds"/>
    <property type="evidence" value="ECO:0007669"/>
    <property type="project" value="InterPro"/>
</dbReference>
<dbReference type="InterPro" id="IPR008271">
    <property type="entry name" value="Ser/Thr_kinase_AS"/>
</dbReference>
<dbReference type="InterPro" id="IPR050588">
    <property type="entry name" value="WNK_Ser-Thr_kinase"/>
</dbReference>
<protein>
    <recommendedName>
        <fullName evidence="1">non-specific serine/threonine protein kinase</fullName>
        <ecNumber evidence="1">2.7.11.1</ecNumber>
    </recommendedName>
</protein>
<dbReference type="GO" id="GO:0005737">
    <property type="term" value="C:cytoplasm"/>
    <property type="evidence" value="ECO:0000318"/>
    <property type="project" value="GO_Central"/>
</dbReference>
<dbReference type="SUPFAM" id="SSF56112">
    <property type="entry name" value="Protein kinase-like (PK-like)"/>
    <property type="match status" value="1"/>
</dbReference>
<evidence type="ECO:0000256" key="8">
    <source>
        <dbReference type="ARBA" id="ARBA00048679"/>
    </source>
</evidence>
<keyword evidence="2" id="KW-0723">Serine/threonine-protein kinase</keyword>
<evidence type="ECO:0000256" key="7">
    <source>
        <dbReference type="ARBA" id="ARBA00047899"/>
    </source>
</evidence>
<dbReference type="GO" id="GO:0004674">
    <property type="term" value="F:protein serine/threonine kinase activity"/>
    <property type="evidence" value="ECO:0000318"/>
    <property type="project" value="GO_Central"/>
</dbReference>
<evidence type="ECO:0000313" key="10">
    <source>
        <dbReference type="EMBL" id="KAJ0192470.1"/>
    </source>
</evidence>
<keyword evidence="5" id="KW-0418">Kinase</keyword>
<dbReference type="AlphaFoldDB" id="A0A9R1URN3"/>
<name>A0A9R1URN3_LACSA</name>
<evidence type="ECO:0000259" key="9">
    <source>
        <dbReference type="PROSITE" id="PS50011"/>
    </source>
</evidence>
<dbReference type="Pfam" id="PF00069">
    <property type="entry name" value="Pkinase"/>
    <property type="match status" value="1"/>
</dbReference>
<dbReference type="GO" id="GO:0005524">
    <property type="term" value="F:ATP binding"/>
    <property type="evidence" value="ECO:0007669"/>
    <property type="project" value="UniProtKB-KW"/>
</dbReference>
<dbReference type="Pfam" id="PF02836">
    <property type="entry name" value="Glyco_hydro_2_C"/>
    <property type="match status" value="1"/>
</dbReference>
<dbReference type="SUPFAM" id="SSF51445">
    <property type="entry name" value="(Trans)glycosidases"/>
    <property type="match status" value="1"/>
</dbReference>
<evidence type="ECO:0000256" key="3">
    <source>
        <dbReference type="ARBA" id="ARBA00022679"/>
    </source>
</evidence>